<dbReference type="Proteomes" id="UP000677054">
    <property type="component" value="Unassembled WGS sequence"/>
</dbReference>
<dbReference type="GO" id="GO:0030424">
    <property type="term" value="C:axon"/>
    <property type="evidence" value="ECO:0007669"/>
    <property type="project" value="TreeGrafter"/>
</dbReference>
<dbReference type="SMART" id="SM00408">
    <property type="entry name" value="IGc2"/>
    <property type="match status" value="2"/>
</dbReference>
<dbReference type="GO" id="GO:0043025">
    <property type="term" value="C:neuronal cell body"/>
    <property type="evidence" value="ECO:0007669"/>
    <property type="project" value="TreeGrafter"/>
</dbReference>
<keyword evidence="3" id="KW-0393">Immunoglobulin domain</keyword>
<evidence type="ECO:0000256" key="3">
    <source>
        <dbReference type="ARBA" id="ARBA00023319"/>
    </source>
</evidence>
<gene>
    <name evidence="5" type="ORF">DSTB1V02_LOCUS14994</name>
</gene>
<dbReference type="PROSITE" id="PS50835">
    <property type="entry name" value="IG_LIKE"/>
    <property type="match status" value="2"/>
</dbReference>
<reference evidence="5" key="1">
    <citation type="submission" date="2020-11" db="EMBL/GenBank/DDBJ databases">
        <authorList>
            <person name="Tran Van P."/>
        </authorList>
    </citation>
    <scope>NUCLEOTIDE SEQUENCE</scope>
</reference>
<keyword evidence="6" id="KW-1185">Reference proteome</keyword>
<dbReference type="InterPro" id="IPR050958">
    <property type="entry name" value="Cell_Adh-Cytoskel_Orgn"/>
</dbReference>
<feature type="domain" description="Ig-like" evidence="4">
    <location>
        <begin position="3"/>
        <end position="93"/>
    </location>
</feature>
<sequence>MEPPLPEGLPILVVEERGEVEVLCKAPKGHPQPRVWWEDPQGRVVPTGVVGGVRVQGTQLVVEQARKEMAGNYTCVAENLVGSSRFAVRLYVEEPPRFLERAVDTVVVDEGGNIFLDCGYVGPGYPVRRVTWQLNHRPIHEDGWRVLVQQRNASLEIRNVEVRDNGSYACMVATIGFPPVVSAPVNLFVK</sequence>
<keyword evidence="1" id="KW-0732">Signal</keyword>
<feature type="non-terminal residue" evidence="5">
    <location>
        <position position="1"/>
    </location>
</feature>
<dbReference type="GO" id="GO:0007156">
    <property type="term" value="P:homophilic cell adhesion via plasma membrane adhesion molecules"/>
    <property type="evidence" value="ECO:0007669"/>
    <property type="project" value="TreeGrafter"/>
</dbReference>
<evidence type="ECO:0000256" key="1">
    <source>
        <dbReference type="ARBA" id="ARBA00022729"/>
    </source>
</evidence>
<dbReference type="GO" id="GO:0008046">
    <property type="term" value="F:axon guidance receptor activity"/>
    <property type="evidence" value="ECO:0007669"/>
    <property type="project" value="TreeGrafter"/>
</dbReference>
<dbReference type="InterPro" id="IPR007110">
    <property type="entry name" value="Ig-like_dom"/>
</dbReference>
<keyword evidence="2" id="KW-1015">Disulfide bond</keyword>
<evidence type="ECO:0000256" key="2">
    <source>
        <dbReference type="ARBA" id="ARBA00023157"/>
    </source>
</evidence>
<dbReference type="InterPro" id="IPR013783">
    <property type="entry name" value="Ig-like_fold"/>
</dbReference>
<evidence type="ECO:0000313" key="5">
    <source>
        <dbReference type="EMBL" id="CAD7255249.1"/>
    </source>
</evidence>
<dbReference type="OrthoDB" id="5982258at2759"/>
<dbReference type="InterPro" id="IPR013098">
    <property type="entry name" value="Ig_I-set"/>
</dbReference>
<dbReference type="PANTHER" id="PTHR45080">
    <property type="entry name" value="CONTACTIN 5"/>
    <property type="match status" value="1"/>
</dbReference>
<dbReference type="EMBL" id="CAJPEV010020786">
    <property type="protein sequence ID" value="CAG0908032.1"/>
    <property type="molecule type" value="Genomic_DNA"/>
</dbReference>
<dbReference type="Gene3D" id="2.60.40.10">
    <property type="entry name" value="Immunoglobulins"/>
    <property type="match status" value="2"/>
</dbReference>
<evidence type="ECO:0000259" key="4">
    <source>
        <dbReference type="PROSITE" id="PS50835"/>
    </source>
</evidence>
<feature type="domain" description="Ig-like" evidence="4">
    <location>
        <begin position="96"/>
        <end position="186"/>
    </location>
</feature>
<name>A0A7R9AJM1_9CRUS</name>
<evidence type="ECO:0000313" key="6">
    <source>
        <dbReference type="Proteomes" id="UP000677054"/>
    </source>
</evidence>
<dbReference type="Pfam" id="PF13927">
    <property type="entry name" value="Ig_3"/>
    <property type="match status" value="1"/>
</dbReference>
<accession>A0A7R9AJM1</accession>
<organism evidence="5">
    <name type="scientific">Darwinula stevensoni</name>
    <dbReference type="NCBI Taxonomy" id="69355"/>
    <lineage>
        <taxon>Eukaryota</taxon>
        <taxon>Metazoa</taxon>
        <taxon>Ecdysozoa</taxon>
        <taxon>Arthropoda</taxon>
        <taxon>Crustacea</taxon>
        <taxon>Oligostraca</taxon>
        <taxon>Ostracoda</taxon>
        <taxon>Podocopa</taxon>
        <taxon>Podocopida</taxon>
        <taxon>Darwinulocopina</taxon>
        <taxon>Darwinuloidea</taxon>
        <taxon>Darwinulidae</taxon>
        <taxon>Darwinula</taxon>
    </lineage>
</organism>
<dbReference type="InterPro" id="IPR036179">
    <property type="entry name" value="Ig-like_dom_sf"/>
</dbReference>
<dbReference type="AlphaFoldDB" id="A0A7R9AJM1"/>
<dbReference type="Pfam" id="PF07679">
    <property type="entry name" value="I-set"/>
    <property type="match status" value="1"/>
</dbReference>
<dbReference type="InterPro" id="IPR003598">
    <property type="entry name" value="Ig_sub2"/>
</dbReference>
<dbReference type="SMART" id="SM00409">
    <property type="entry name" value="IG"/>
    <property type="match status" value="2"/>
</dbReference>
<protein>
    <recommendedName>
        <fullName evidence="4">Ig-like domain-containing protein</fullName>
    </recommendedName>
</protein>
<dbReference type="EMBL" id="LR920304">
    <property type="protein sequence ID" value="CAD7255249.1"/>
    <property type="molecule type" value="Genomic_DNA"/>
</dbReference>
<proteinExistence type="predicted"/>
<dbReference type="SUPFAM" id="SSF48726">
    <property type="entry name" value="Immunoglobulin"/>
    <property type="match status" value="2"/>
</dbReference>
<dbReference type="GO" id="GO:0005886">
    <property type="term" value="C:plasma membrane"/>
    <property type="evidence" value="ECO:0007669"/>
    <property type="project" value="TreeGrafter"/>
</dbReference>
<dbReference type="InterPro" id="IPR003599">
    <property type="entry name" value="Ig_sub"/>
</dbReference>
<dbReference type="GO" id="GO:0050808">
    <property type="term" value="P:synapse organization"/>
    <property type="evidence" value="ECO:0007669"/>
    <property type="project" value="TreeGrafter"/>
</dbReference>
<dbReference type="PANTHER" id="PTHR45080:SF8">
    <property type="entry name" value="IG-LIKE DOMAIN-CONTAINING PROTEIN"/>
    <property type="match status" value="1"/>
</dbReference>